<dbReference type="InterPro" id="IPR012338">
    <property type="entry name" value="Beta-lactam/transpept-like"/>
</dbReference>
<dbReference type="SUPFAM" id="SSF56601">
    <property type="entry name" value="beta-lactamase/transpeptidase-like"/>
    <property type="match status" value="1"/>
</dbReference>
<evidence type="ECO:0000259" key="1">
    <source>
        <dbReference type="Pfam" id="PF00144"/>
    </source>
</evidence>
<dbReference type="PANTHER" id="PTHR43283">
    <property type="entry name" value="BETA-LACTAMASE-RELATED"/>
    <property type="match status" value="1"/>
</dbReference>
<dbReference type="InParanoid" id="A0A2G4YUT3"/>
<organism evidence="2 3">
    <name type="scientific">Paremcibacter congregatus</name>
    <dbReference type="NCBI Taxonomy" id="2043170"/>
    <lineage>
        <taxon>Bacteria</taxon>
        <taxon>Pseudomonadati</taxon>
        <taxon>Pseudomonadota</taxon>
        <taxon>Alphaproteobacteria</taxon>
        <taxon>Emcibacterales</taxon>
        <taxon>Emcibacteraceae</taxon>
        <taxon>Paremcibacter</taxon>
    </lineage>
</organism>
<dbReference type="PANTHER" id="PTHR43283:SF18">
    <property type="match status" value="1"/>
</dbReference>
<dbReference type="EMBL" id="PDEM01000009">
    <property type="protein sequence ID" value="PHZ86104.1"/>
    <property type="molecule type" value="Genomic_DNA"/>
</dbReference>
<dbReference type="InterPro" id="IPR001466">
    <property type="entry name" value="Beta-lactam-related"/>
</dbReference>
<dbReference type="Proteomes" id="UP000229730">
    <property type="component" value="Unassembled WGS sequence"/>
</dbReference>
<name>A0A2G4YUT3_9PROT</name>
<evidence type="ECO:0000313" key="2">
    <source>
        <dbReference type="EMBL" id="PHZ86104.1"/>
    </source>
</evidence>
<feature type="domain" description="Beta-lactamase-related" evidence="1">
    <location>
        <begin position="57"/>
        <end position="371"/>
    </location>
</feature>
<dbReference type="AlphaFoldDB" id="A0A2G4YUT3"/>
<dbReference type="InterPro" id="IPR050789">
    <property type="entry name" value="Diverse_Enzym_Activities"/>
</dbReference>
<reference evidence="2 3" key="1">
    <citation type="submission" date="2017-10" db="EMBL/GenBank/DDBJ databases">
        <title>Frigbacter circumglobatus gen. nov. sp. nov., isolated from sediment cultured in situ.</title>
        <authorList>
            <person name="Zhao Z."/>
        </authorList>
    </citation>
    <scope>NUCLEOTIDE SEQUENCE [LARGE SCALE GENOMIC DNA]</scope>
    <source>
        <strain evidence="2 3">ZYL</strain>
    </source>
</reference>
<dbReference type="Pfam" id="PF00144">
    <property type="entry name" value="Beta-lactamase"/>
    <property type="match status" value="1"/>
</dbReference>
<evidence type="ECO:0000313" key="3">
    <source>
        <dbReference type="Proteomes" id="UP000229730"/>
    </source>
</evidence>
<gene>
    <name evidence="2" type="ORF">CRD36_05390</name>
</gene>
<sequence>MDLQIIRGVLDGENIMRRTFLVIACITALTNTTLVKAKELHPSGLPDFTPDRAAALTKMFTDFVATKGINTAGVVVIKGGKVAWTGTFGSQAPGVPASENTQFNAASLTKTVTTETILRLVDQGKLDLDESMAPYWVDPDLADDPRHKDLTPRMALSHTTGFLNWRFLAKDYKLHFQNDPGAKYGYSGEGMKYVAAYAERKLGRGFESLVKEHLFTPLKINGASISVREANFPNIARRLDEDGAFWGPYCFPQKRWCSQEGDYSAAGNLVITVNDFAKFMISVMKEEGYSAKIAADRNHVQADKGDETKVICGIVPDGHCPKTQGYGLGWEVFDYGDTQLLSHGGSDWAELTTAYFYTGTQDGLVIFLNAPNYRALQVMPELIELIDPISPLVAHYKNLRLRSNSRQ</sequence>
<proteinExistence type="predicted"/>
<dbReference type="Gene3D" id="3.40.710.10">
    <property type="entry name" value="DD-peptidase/beta-lactamase superfamily"/>
    <property type="match status" value="1"/>
</dbReference>
<accession>A0A2G4YUT3</accession>
<comment type="caution">
    <text evidence="2">The sequence shown here is derived from an EMBL/GenBank/DDBJ whole genome shotgun (WGS) entry which is preliminary data.</text>
</comment>
<protein>
    <recommendedName>
        <fullName evidence="1">Beta-lactamase-related domain-containing protein</fullName>
    </recommendedName>
</protein>
<keyword evidence="3" id="KW-1185">Reference proteome</keyword>
<dbReference type="OrthoDB" id="119951at2"/>